<protein>
    <submittedName>
        <fullName evidence="6">Glycosyl hydrolase, family 5</fullName>
    </submittedName>
</protein>
<evidence type="ECO:0000256" key="1">
    <source>
        <dbReference type="ARBA" id="ARBA00022801"/>
    </source>
</evidence>
<dbReference type="GO" id="GO:0004553">
    <property type="term" value="F:hydrolase activity, hydrolyzing O-glycosyl compounds"/>
    <property type="evidence" value="ECO:0007669"/>
    <property type="project" value="InterPro"/>
</dbReference>
<evidence type="ECO:0000256" key="3">
    <source>
        <dbReference type="RuleBase" id="RU361153"/>
    </source>
</evidence>
<reference evidence="6 7" key="1">
    <citation type="submission" date="2018-08" db="EMBL/GenBank/DDBJ databases">
        <title>Recombination of ecologically and evolutionarily significant loci maintains genetic cohesion in the Pseudomonas syringae species complex.</title>
        <authorList>
            <person name="Dillon M."/>
            <person name="Thakur S."/>
            <person name="Almeida R.N.D."/>
            <person name="Weir B.S."/>
            <person name="Guttman D.S."/>
        </authorList>
    </citation>
    <scope>NUCLEOTIDE SEQUENCE [LARGE SCALE GENOMIC DNA]</scope>
    <source>
        <strain evidence="6 7">ICMP 4332</strain>
    </source>
</reference>
<organism evidence="6 7">
    <name type="scientific">Pseudomonas savastanoi pv. glycinea</name>
    <name type="common">Pseudomonas syringae pv. glycinea</name>
    <dbReference type="NCBI Taxonomy" id="318"/>
    <lineage>
        <taxon>Bacteria</taxon>
        <taxon>Pseudomonadati</taxon>
        <taxon>Pseudomonadota</taxon>
        <taxon>Gammaproteobacteria</taxon>
        <taxon>Pseudomonadales</taxon>
        <taxon>Pseudomonadaceae</taxon>
        <taxon>Pseudomonas</taxon>
    </lineage>
</organism>
<proteinExistence type="inferred from homology"/>
<dbReference type="GO" id="GO:0000272">
    <property type="term" value="P:polysaccharide catabolic process"/>
    <property type="evidence" value="ECO:0007669"/>
    <property type="project" value="InterPro"/>
</dbReference>
<name>A0A3M3H575_PSESG</name>
<gene>
    <name evidence="6" type="ORF">ALQ74_04613</name>
</gene>
<feature type="domain" description="Glycoside hydrolase family 5" evidence="5">
    <location>
        <begin position="87"/>
        <end position="318"/>
    </location>
</feature>
<feature type="region of interest" description="Disordered" evidence="4">
    <location>
        <begin position="1"/>
        <end position="23"/>
    </location>
</feature>
<sequence length="477" mass="53103">MRSWSKNGPKTPRTWARPESGATPQSIFGMYSARHARRSDMQRPSRFRQIVASALLSAAMCSATQAATVLKAPREVVWADFLGVNVQFQYFAPDIYQQQMSRLDELGLNWVRLTIHWPVIEPQKDHYALTELDAAMAAIKAHSYNTVAYLVGSAPFASSAPAGAKSRDQYPPTDFNVFAARMTALAQRYPQVNNWQVWNEPNIVWLPKEDPTAYGRLLTTTASAIRAALPDKTIVTAGMAYYSQMHSTSGYMMQALLDNGLGQQNIVAAYHPYSEYPEGDSLPDRDFLVRANAMNQLLHSNGVKQVWATEWGWSSYAGPVEMQHLIGTSGQADYTLRRLALMSAMDFQRIFLFNLSDLDERASARDQGYGLLDLQASPKPVYTALQNFLKITGPRLQPAEPPAVSRVPDDLYAVPWTRDDGTHLLMFWSATGTSLNFPNITDAVVHDPLSGSRTPLSASQGVTLLLKPTLQILEWKP</sequence>
<evidence type="ECO:0000313" key="6">
    <source>
        <dbReference type="EMBL" id="RMM61110.1"/>
    </source>
</evidence>
<dbReference type="EMBL" id="RBOM01000244">
    <property type="protein sequence ID" value="RMM61110.1"/>
    <property type="molecule type" value="Genomic_DNA"/>
</dbReference>
<keyword evidence="1 3" id="KW-0378">Hydrolase</keyword>
<evidence type="ECO:0000256" key="4">
    <source>
        <dbReference type="SAM" id="MobiDB-lite"/>
    </source>
</evidence>
<dbReference type="PANTHER" id="PTHR12631:SF10">
    <property type="entry name" value="BETA-XYLOSIDASE-LIKE PROTEIN-RELATED"/>
    <property type="match status" value="1"/>
</dbReference>
<evidence type="ECO:0000256" key="2">
    <source>
        <dbReference type="ARBA" id="ARBA00023295"/>
    </source>
</evidence>
<dbReference type="Proteomes" id="UP000279057">
    <property type="component" value="Unassembled WGS sequence"/>
</dbReference>
<dbReference type="InterPro" id="IPR017853">
    <property type="entry name" value="GH"/>
</dbReference>
<keyword evidence="2 3" id="KW-0326">Glycosidase</keyword>
<accession>A0A3M3H575</accession>
<evidence type="ECO:0000259" key="5">
    <source>
        <dbReference type="Pfam" id="PF00150"/>
    </source>
</evidence>
<dbReference type="PANTHER" id="PTHR12631">
    <property type="entry name" value="ALPHA-L-IDURONIDASE"/>
    <property type="match status" value="1"/>
</dbReference>
<dbReference type="Gene3D" id="3.20.20.80">
    <property type="entry name" value="Glycosidases"/>
    <property type="match status" value="1"/>
</dbReference>
<dbReference type="InterPro" id="IPR051923">
    <property type="entry name" value="Glycosyl_Hydrolase_39"/>
</dbReference>
<dbReference type="Pfam" id="PF00150">
    <property type="entry name" value="Cellulase"/>
    <property type="match status" value="1"/>
</dbReference>
<dbReference type="InterPro" id="IPR001547">
    <property type="entry name" value="Glyco_hydro_5"/>
</dbReference>
<dbReference type="SUPFAM" id="SSF51445">
    <property type="entry name" value="(Trans)glycosidases"/>
    <property type="match status" value="1"/>
</dbReference>
<evidence type="ECO:0000313" key="7">
    <source>
        <dbReference type="Proteomes" id="UP000279057"/>
    </source>
</evidence>
<comment type="similarity">
    <text evidence="3">Belongs to the glycosyl hydrolase 5 (cellulase A) family.</text>
</comment>
<comment type="caution">
    <text evidence="6">The sequence shown here is derived from an EMBL/GenBank/DDBJ whole genome shotgun (WGS) entry which is preliminary data.</text>
</comment>
<dbReference type="AlphaFoldDB" id="A0A3M3H575"/>